<evidence type="ECO:0000313" key="3">
    <source>
        <dbReference type="Proteomes" id="UP000054279"/>
    </source>
</evidence>
<evidence type="ECO:0000313" key="2">
    <source>
        <dbReference type="EMBL" id="KIJ41086.1"/>
    </source>
</evidence>
<evidence type="ECO:0000256" key="1">
    <source>
        <dbReference type="SAM" id="Coils"/>
    </source>
</evidence>
<dbReference type="HOGENOM" id="CLU_2147471_0_0_1"/>
<gene>
    <name evidence="2" type="ORF">M422DRAFT_48857</name>
</gene>
<organism evidence="2 3">
    <name type="scientific">Sphaerobolus stellatus (strain SS14)</name>
    <dbReference type="NCBI Taxonomy" id="990650"/>
    <lineage>
        <taxon>Eukaryota</taxon>
        <taxon>Fungi</taxon>
        <taxon>Dikarya</taxon>
        <taxon>Basidiomycota</taxon>
        <taxon>Agaricomycotina</taxon>
        <taxon>Agaricomycetes</taxon>
        <taxon>Phallomycetidae</taxon>
        <taxon>Geastrales</taxon>
        <taxon>Sphaerobolaceae</taxon>
        <taxon>Sphaerobolus</taxon>
    </lineage>
</organism>
<protein>
    <submittedName>
        <fullName evidence="2">Uncharacterized protein</fullName>
    </submittedName>
</protein>
<dbReference type="EMBL" id="KN837139">
    <property type="protein sequence ID" value="KIJ41086.1"/>
    <property type="molecule type" value="Genomic_DNA"/>
</dbReference>
<dbReference type="AlphaFoldDB" id="A0A0C9VSP1"/>
<keyword evidence="1" id="KW-0175">Coiled coil</keyword>
<feature type="coiled-coil region" evidence="1">
    <location>
        <begin position="8"/>
        <end position="42"/>
    </location>
</feature>
<name>A0A0C9VSP1_SPHS4</name>
<dbReference type="Proteomes" id="UP000054279">
    <property type="component" value="Unassembled WGS sequence"/>
</dbReference>
<proteinExistence type="predicted"/>
<accession>A0A0C9VSP1</accession>
<dbReference type="OrthoDB" id="3365698at2759"/>
<keyword evidence="3" id="KW-1185">Reference proteome</keyword>
<sequence length="112" mass="13091">MCLLEFDAASLQDEISQNEDVLRVMEDEISVLRQKLNYLEDQRYHKQLDTDRMKGLQAPIRRIPSEILAEIFIQILRTWCYPDTERNAFPVHNVSLSTPRCSYIKYVANGTA</sequence>
<reference evidence="2 3" key="1">
    <citation type="submission" date="2014-06" db="EMBL/GenBank/DDBJ databases">
        <title>Evolutionary Origins and Diversification of the Mycorrhizal Mutualists.</title>
        <authorList>
            <consortium name="DOE Joint Genome Institute"/>
            <consortium name="Mycorrhizal Genomics Consortium"/>
            <person name="Kohler A."/>
            <person name="Kuo A."/>
            <person name="Nagy L.G."/>
            <person name="Floudas D."/>
            <person name="Copeland A."/>
            <person name="Barry K.W."/>
            <person name="Cichocki N."/>
            <person name="Veneault-Fourrey C."/>
            <person name="LaButti K."/>
            <person name="Lindquist E.A."/>
            <person name="Lipzen A."/>
            <person name="Lundell T."/>
            <person name="Morin E."/>
            <person name="Murat C."/>
            <person name="Riley R."/>
            <person name="Ohm R."/>
            <person name="Sun H."/>
            <person name="Tunlid A."/>
            <person name="Henrissat B."/>
            <person name="Grigoriev I.V."/>
            <person name="Hibbett D.S."/>
            <person name="Martin F."/>
        </authorList>
    </citation>
    <scope>NUCLEOTIDE SEQUENCE [LARGE SCALE GENOMIC DNA]</scope>
    <source>
        <strain evidence="2 3">SS14</strain>
    </source>
</reference>